<evidence type="ECO:0008006" key="3">
    <source>
        <dbReference type="Google" id="ProtNLM"/>
    </source>
</evidence>
<dbReference type="AlphaFoldDB" id="B9DWW7"/>
<dbReference type="InterPro" id="IPR013321">
    <property type="entry name" value="Arc_rbn_hlx_hlx"/>
</dbReference>
<protein>
    <recommendedName>
        <fullName evidence="3">Ribbon-helix-helix protein CopG domain-containing protein</fullName>
    </recommendedName>
</protein>
<dbReference type="EMBL" id="AP009049">
    <property type="protein sequence ID" value="BAH08210.1"/>
    <property type="molecule type" value="Genomic_DNA"/>
</dbReference>
<proteinExistence type="predicted"/>
<evidence type="ECO:0000313" key="2">
    <source>
        <dbReference type="Proteomes" id="UP000007969"/>
    </source>
</evidence>
<name>B9DWW7_CLOK1</name>
<dbReference type="Proteomes" id="UP000007969">
    <property type="component" value="Chromosome"/>
</dbReference>
<dbReference type="HOGENOM" id="CLU_172321_0_0_9"/>
<dbReference type="GO" id="GO:0006355">
    <property type="term" value="P:regulation of DNA-templated transcription"/>
    <property type="evidence" value="ECO:0007669"/>
    <property type="project" value="InterPro"/>
</dbReference>
<organism evidence="1 2">
    <name type="scientific">Clostridium kluyveri (strain NBRC 12016)</name>
    <dbReference type="NCBI Taxonomy" id="583346"/>
    <lineage>
        <taxon>Bacteria</taxon>
        <taxon>Bacillati</taxon>
        <taxon>Bacillota</taxon>
        <taxon>Clostridia</taxon>
        <taxon>Eubacteriales</taxon>
        <taxon>Clostridiaceae</taxon>
        <taxon>Clostridium</taxon>
    </lineage>
</organism>
<dbReference type="Gene3D" id="1.10.1220.10">
    <property type="entry name" value="Met repressor-like"/>
    <property type="match status" value="1"/>
</dbReference>
<accession>B9DWW7</accession>
<reference evidence="2" key="1">
    <citation type="submission" date="2005-09" db="EMBL/GenBank/DDBJ databases">
        <title>Complete genome sequence of Clostridium kluyveri and comparative genomics of Clostridia species.</title>
        <authorList>
            <person name="Inui M."/>
            <person name="Nonaka H."/>
            <person name="Shinoda Y."/>
            <person name="Ikenaga Y."/>
            <person name="Abe M."/>
            <person name="Naito K."/>
            <person name="Vertes A.A."/>
            <person name="Yukawa H."/>
        </authorList>
    </citation>
    <scope>NUCLEOTIDE SEQUENCE [LARGE SCALE GENOMIC DNA]</scope>
    <source>
        <strain evidence="2">NBRC 12016</strain>
    </source>
</reference>
<gene>
    <name evidence="1" type="ordered locus">CKR_3159</name>
</gene>
<dbReference type="KEGG" id="ckr:CKR_3159"/>
<sequence length="123" mass="14575">MVCIYLSLRVIGGINLYMSTSKRLVINLSETLYNEFNKALKEDCKKRSEFIREVIILYISEKKRLNKISEMEKGYREMAQLNLEFAEMGFASDMKEFKEYEAKLSESDLQDDNNSEKRRYILC</sequence>
<evidence type="ECO:0000313" key="1">
    <source>
        <dbReference type="EMBL" id="BAH08210.1"/>
    </source>
</evidence>